<protein>
    <recommendedName>
        <fullName evidence="5">Benzoate transporter</fullName>
    </recommendedName>
</protein>
<organism evidence="3 4">
    <name type="scientific">Aeromicrobium ginsengisoli</name>
    <dbReference type="NCBI Taxonomy" id="363867"/>
    <lineage>
        <taxon>Bacteria</taxon>
        <taxon>Bacillati</taxon>
        <taxon>Actinomycetota</taxon>
        <taxon>Actinomycetes</taxon>
        <taxon>Propionibacteriales</taxon>
        <taxon>Nocardioidaceae</taxon>
        <taxon>Aeromicrobium</taxon>
    </lineage>
</organism>
<feature type="compositionally biased region" description="Polar residues" evidence="1">
    <location>
        <begin position="133"/>
        <end position="147"/>
    </location>
</feature>
<comment type="caution">
    <text evidence="3">The sequence shown here is derived from an EMBL/GenBank/DDBJ whole genome shotgun (WGS) entry which is preliminary data.</text>
</comment>
<dbReference type="InterPro" id="IPR019198">
    <property type="entry name" value="Beta_propeller_containing"/>
</dbReference>
<reference evidence="3" key="1">
    <citation type="submission" date="2019-09" db="EMBL/GenBank/DDBJ databases">
        <authorList>
            <person name="Li J."/>
        </authorList>
    </citation>
    <scope>NUCLEOTIDE SEQUENCE [LARGE SCALE GENOMIC DNA]</scope>
    <source>
        <strain evidence="3">JCM 14732</strain>
    </source>
</reference>
<keyword evidence="2" id="KW-0812">Transmembrane</keyword>
<evidence type="ECO:0000313" key="3">
    <source>
        <dbReference type="EMBL" id="KAA1399980.1"/>
    </source>
</evidence>
<gene>
    <name evidence="3" type="ORF">ESP70_004300</name>
</gene>
<dbReference type="Pfam" id="PF09826">
    <property type="entry name" value="Beta_propel"/>
    <property type="match status" value="1"/>
</dbReference>
<feature type="transmembrane region" description="Helical" evidence="2">
    <location>
        <begin position="39"/>
        <end position="59"/>
    </location>
</feature>
<evidence type="ECO:0000313" key="4">
    <source>
        <dbReference type="Proteomes" id="UP000380867"/>
    </source>
</evidence>
<keyword evidence="2" id="KW-0472">Membrane</keyword>
<keyword evidence="2" id="KW-1133">Transmembrane helix</keyword>
<evidence type="ECO:0000256" key="2">
    <source>
        <dbReference type="SAM" id="Phobius"/>
    </source>
</evidence>
<dbReference type="Proteomes" id="UP000380867">
    <property type="component" value="Unassembled WGS sequence"/>
</dbReference>
<dbReference type="OrthoDB" id="9778998at2"/>
<evidence type="ECO:0008006" key="5">
    <source>
        <dbReference type="Google" id="ProtNLM"/>
    </source>
</evidence>
<feature type="region of interest" description="Disordered" evidence="1">
    <location>
        <begin position="129"/>
        <end position="155"/>
    </location>
</feature>
<evidence type="ECO:0000256" key="1">
    <source>
        <dbReference type="SAM" id="MobiDB-lite"/>
    </source>
</evidence>
<dbReference type="RefSeq" id="WP_149688089.1">
    <property type="nucleotide sequence ID" value="NZ_SDPQ02000001.1"/>
</dbReference>
<accession>A0A5M4FIP8</accession>
<dbReference type="SUPFAM" id="SSF82171">
    <property type="entry name" value="DPP6 N-terminal domain-like"/>
    <property type="match status" value="1"/>
</dbReference>
<sequence>MSDLEDSWDGLPTSEPPVDAIVAAGRADAARRRRLRQTVVAVGATAAVVGAFVAGAAVGNRPTTARPHSDASPAAFQADLEPAQSCAQLLESYQDRALELVTAWGWQRTPVAYTTSPLSSLDSTLQRRETFDQRSQVSSDTGTNVQETGVDEPDTVKTDGELVVRLRGRELMVYDATGDSVVQRATIHLPRLEDGEILLSGSKVVAIGTDALSPRDDQTGERRGTRVITVSIAKSGAPKIESTVTYSSRVISARQHGSTVRLVLAAGLPTLDFVTPGDKVTEREALATNRRAVRESTIKDWLPSYDAGADSQQLLKCTNVAVPPDAAGLDTVSVVGFSAKAPDDPHAIGLAASTTIAYESADHLYLADGPQTWGCDVCQLDDRIGTPLVREASGTTHLYDFDLDGVDAIHVASGEVEGLLADRWSLDEADDVLRVAVGPSSETGDFNSVVTFRREGTELEEIGRVDGLGRHEQLKGVRWFDGLAVVVTYRQVDPLYTIDLTDPSKPRLLGALKIPGYSDYLHPLSDAWLLGIGYDGGAQIALFNTSDLAHVRRTAVERFPGTETIAATDPRAFTWLPKQDTALTVLRKGNRVKVAAVKVTHGKLSTTLTNVEYGDDAAQVRTFGLPDGRVILVTGEDVRFFPLP</sequence>
<proteinExistence type="predicted"/>
<keyword evidence="4" id="KW-1185">Reference proteome</keyword>
<name>A0A5M4FIP8_9ACTN</name>
<dbReference type="EMBL" id="SDPQ02000001">
    <property type="protein sequence ID" value="KAA1399980.1"/>
    <property type="molecule type" value="Genomic_DNA"/>
</dbReference>
<dbReference type="AlphaFoldDB" id="A0A5M4FIP8"/>